<accession>A0A1E3J4C8</accession>
<feature type="transmembrane region" description="Helical" evidence="6">
    <location>
        <begin position="73"/>
        <end position="93"/>
    </location>
</feature>
<dbReference type="SUPFAM" id="SSF103473">
    <property type="entry name" value="MFS general substrate transporter"/>
    <property type="match status" value="1"/>
</dbReference>
<dbReference type="PANTHER" id="PTHR23501:SF198">
    <property type="entry name" value="AZOLE RESISTANCE PROTEIN 1-RELATED"/>
    <property type="match status" value="1"/>
</dbReference>
<feature type="transmembrane region" description="Helical" evidence="6">
    <location>
        <begin position="233"/>
        <end position="252"/>
    </location>
</feature>
<keyword evidence="3 6" id="KW-1133">Transmembrane helix</keyword>
<feature type="region of interest" description="Disordered" evidence="5">
    <location>
        <begin position="583"/>
        <end position="630"/>
    </location>
</feature>
<feature type="transmembrane region" description="Helical" evidence="6">
    <location>
        <begin position="273"/>
        <end position="297"/>
    </location>
</feature>
<organism evidence="8 9">
    <name type="scientific">Cryptococcus wingfieldii CBS 7118</name>
    <dbReference type="NCBI Taxonomy" id="1295528"/>
    <lineage>
        <taxon>Eukaryota</taxon>
        <taxon>Fungi</taxon>
        <taxon>Dikarya</taxon>
        <taxon>Basidiomycota</taxon>
        <taxon>Agaricomycotina</taxon>
        <taxon>Tremellomycetes</taxon>
        <taxon>Tremellales</taxon>
        <taxon>Cryptococcaceae</taxon>
        <taxon>Cryptococcus</taxon>
    </lineage>
</organism>
<keyword evidence="9" id="KW-1185">Reference proteome</keyword>
<feature type="transmembrane region" description="Helical" evidence="6">
    <location>
        <begin position="445"/>
        <end position="467"/>
    </location>
</feature>
<feature type="transmembrane region" description="Helical" evidence="6">
    <location>
        <begin position="309"/>
        <end position="331"/>
    </location>
</feature>
<keyword evidence="4 6" id="KW-0472">Membrane</keyword>
<dbReference type="InterPro" id="IPR036259">
    <property type="entry name" value="MFS_trans_sf"/>
</dbReference>
<feature type="transmembrane region" description="Helical" evidence="6">
    <location>
        <begin position="113"/>
        <end position="133"/>
    </location>
</feature>
<feature type="transmembrane region" description="Helical" evidence="6">
    <location>
        <begin position="412"/>
        <end position="433"/>
    </location>
</feature>
<evidence type="ECO:0000256" key="2">
    <source>
        <dbReference type="ARBA" id="ARBA00022692"/>
    </source>
</evidence>
<comment type="caution">
    <text evidence="8">The sequence shown here is derived from an EMBL/GenBank/DDBJ whole genome shotgun (WGS) entry which is preliminary data.</text>
</comment>
<feature type="transmembrane region" description="Helical" evidence="6">
    <location>
        <begin position="343"/>
        <end position="366"/>
    </location>
</feature>
<dbReference type="OrthoDB" id="10021397at2759"/>
<dbReference type="PRINTS" id="PR01036">
    <property type="entry name" value="TCRTETB"/>
</dbReference>
<dbReference type="GeneID" id="30193528"/>
<protein>
    <recommendedName>
        <fullName evidence="7">Major facilitator superfamily (MFS) profile domain-containing protein</fullName>
    </recommendedName>
</protein>
<dbReference type="InterPro" id="IPR011701">
    <property type="entry name" value="MFS"/>
</dbReference>
<dbReference type="EMBL" id="AWGH01000012">
    <property type="protein sequence ID" value="ODN95697.1"/>
    <property type="molecule type" value="Genomic_DNA"/>
</dbReference>
<evidence type="ECO:0000256" key="1">
    <source>
        <dbReference type="ARBA" id="ARBA00004141"/>
    </source>
</evidence>
<evidence type="ECO:0000313" key="8">
    <source>
        <dbReference type="EMBL" id="ODN95697.1"/>
    </source>
</evidence>
<dbReference type="AlphaFoldDB" id="A0A1E3J4C8"/>
<dbReference type="Proteomes" id="UP000094819">
    <property type="component" value="Unassembled WGS sequence"/>
</dbReference>
<dbReference type="GO" id="GO:0005886">
    <property type="term" value="C:plasma membrane"/>
    <property type="evidence" value="ECO:0007669"/>
    <property type="project" value="TreeGrafter"/>
</dbReference>
<dbReference type="PROSITE" id="PS50850">
    <property type="entry name" value="MFS"/>
    <property type="match status" value="1"/>
</dbReference>
<feature type="domain" description="Major facilitator superfamily (MFS) profile" evidence="7">
    <location>
        <begin position="76"/>
        <end position="572"/>
    </location>
</feature>
<evidence type="ECO:0000256" key="5">
    <source>
        <dbReference type="SAM" id="MobiDB-lite"/>
    </source>
</evidence>
<dbReference type="Pfam" id="PF07690">
    <property type="entry name" value="MFS_1"/>
    <property type="match status" value="1"/>
</dbReference>
<evidence type="ECO:0000256" key="4">
    <source>
        <dbReference type="ARBA" id="ARBA00023136"/>
    </source>
</evidence>
<comment type="subcellular location">
    <subcellularLocation>
        <location evidence="1">Membrane</location>
        <topology evidence="1">Multi-pass membrane protein</topology>
    </subcellularLocation>
</comment>
<feature type="transmembrane region" description="Helical" evidence="6">
    <location>
        <begin position="378"/>
        <end position="400"/>
    </location>
</feature>
<reference evidence="8 9" key="1">
    <citation type="submission" date="2016-06" db="EMBL/GenBank/DDBJ databases">
        <title>Evolution of pathogenesis and genome organization in the Tremellales.</title>
        <authorList>
            <person name="Cuomo C."/>
            <person name="Litvintseva A."/>
            <person name="Heitman J."/>
            <person name="Chen Y."/>
            <person name="Sun S."/>
            <person name="Springer D."/>
            <person name="Dromer F."/>
            <person name="Young S."/>
            <person name="Zeng Q."/>
            <person name="Chapman S."/>
            <person name="Gujja S."/>
            <person name="Saif S."/>
            <person name="Birren B."/>
        </authorList>
    </citation>
    <scope>NUCLEOTIDE SEQUENCE [LARGE SCALE GENOMIC DNA]</scope>
    <source>
        <strain evidence="8 9">CBS 7118</strain>
    </source>
</reference>
<keyword evidence="2 6" id="KW-0812">Transmembrane</keyword>
<feature type="compositionally biased region" description="Basic and acidic residues" evidence="5">
    <location>
        <begin position="604"/>
        <end position="619"/>
    </location>
</feature>
<feature type="transmembrane region" description="Helical" evidence="6">
    <location>
        <begin position="140"/>
        <end position="160"/>
    </location>
</feature>
<sequence length="630" mass="68237">MPPAPRNIMPLEPTSYPFLGNANDVPPSPTSTTKSQAPILPKPDIDNNDISNSSSNMSANNANDYEFFHSKKFALCFGAMCLNVILFALDQFIITAAVPKIINQFQSLDKLEWLNTAFFVPCAGAILIYTQLMTIVSPRWIYLAAIATFEAGSAICGAASSMNLLIVGRAIAGLGGAGMWNATYLIGGELIPFSKRPGYFGLFGVSYILASVMGPLVGGAFTDMSEEGWRWCFYINLPVGGVVLFLLLIFLPDTAQLIPFDGQFDRRPTWLKLLRIDWLGGALSVGFVTCLGMGLQWGGVTEDWDDKSVIISLSFSLGLFILLILWSLWFGSRAMIPMPLFRSLHFTAGAWVAFFGYGNVVVYLYYLPLYFEAIKEKSATAAGVLLLALQLTMGVCLVFSGKLGEVTGQAKYVIVAGSCLLATGAGLFTTLKADSSIGRAVGFEVVSGVGLGLVLNIMVVLVQANYLDRPQLVPHATNLFNFWGFVGRIVSMSTATSIFNNKLRIGLSSIGLSEAVEVQIAAAPSAIWTLDASQRAEVLVQYTAALVKPFWFVLGLGAMCFISSLFMKDIDLKAVAQQGQQAEINGGDRDGHENYAMQGSDVSSMRKDTSTQDERKGDLYRVSTNEIGRV</sequence>
<dbReference type="InterPro" id="IPR020846">
    <property type="entry name" value="MFS_dom"/>
</dbReference>
<evidence type="ECO:0000256" key="6">
    <source>
        <dbReference type="SAM" id="Phobius"/>
    </source>
</evidence>
<feature type="transmembrane region" description="Helical" evidence="6">
    <location>
        <begin position="166"/>
        <end position="187"/>
    </location>
</feature>
<feature type="region of interest" description="Disordered" evidence="5">
    <location>
        <begin position="20"/>
        <end position="45"/>
    </location>
</feature>
<gene>
    <name evidence="8" type="ORF">L198_04315</name>
</gene>
<feature type="transmembrane region" description="Helical" evidence="6">
    <location>
        <begin position="549"/>
        <end position="567"/>
    </location>
</feature>
<feature type="transmembrane region" description="Helical" evidence="6">
    <location>
        <begin position="199"/>
        <end position="221"/>
    </location>
</feature>
<dbReference type="RefSeq" id="XP_019031362.1">
    <property type="nucleotide sequence ID" value="XM_019176434.1"/>
</dbReference>
<evidence type="ECO:0000313" key="9">
    <source>
        <dbReference type="Proteomes" id="UP000094819"/>
    </source>
</evidence>
<proteinExistence type="predicted"/>
<name>A0A1E3J4C8_9TREE</name>
<evidence type="ECO:0000256" key="3">
    <source>
        <dbReference type="ARBA" id="ARBA00022989"/>
    </source>
</evidence>
<dbReference type="Gene3D" id="1.20.1250.20">
    <property type="entry name" value="MFS general substrate transporter like domains"/>
    <property type="match status" value="2"/>
</dbReference>
<dbReference type="PANTHER" id="PTHR23501">
    <property type="entry name" value="MAJOR FACILITATOR SUPERFAMILY"/>
    <property type="match status" value="1"/>
</dbReference>
<dbReference type="GO" id="GO:0022857">
    <property type="term" value="F:transmembrane transporter activity"/>
    <property type="evidence" value="ECO:0007669"/>
    <property type="project" value="InterPro"/>
</dbReference>
<evidence type="ECO:0000259" key="7">
    <source>
        <dbReference type="PROSITE" id="PS50850"/>
    </source>
</evidence>